<evidence type="ECO:0000313" key="3">
    <source>
        <dbReference type="EMBL" id="CEF42180.1"/>
    </source>
</evidence>
<dbReference type="InterPro" id="IPR011051">
    <property type="entry name" value="RmlC_Cupin_sf"/>
</dbReference>
<organism evidence="3 4">
    <name type="scientific">Acetobacter senegalensis</name>
    <dbReference type="NCBI Taxonomy" id="446692"/>
    <lineage>
        <taxon>Bacteria</taxon>
        <taxon>Pseudomonadati</taxon>
        <taxon>Pseudomonadota</taxon>
        <taxon>Alphaproteobacteria</taxon>
        <taxon>Acetobacterales</taxon>
        <taxon>Acetobacteraceae</taxon>
        <taxon>Acetobacter</taxon>
    </lineage>
</organism>
<protein>
    <recommendedName>
        <fullName evidence="2">Cupin type-2 domain-containing protein</fullName>
    </recommendedName>
</protein>
<feature type="domain" description="Cupin type-2" evidence="2">
    <location>
        <begin position="61"/>
        <end position="126"/>
    </location>
</feature>
<evidence type="ECO:0000313" key="4">
    <source>
        <dbReference type="Proteomes" id="UP000056109"/>
    </source>
</evidence>
<dbReference type="EMBL" id="LN606600">
    <property type="protein sequence ID" value="CEF42180.1"/>
    <property type="molecule type" value="Genomic_DNA"/>
</dbReference>
<dbReference type="SUPFAM" id="SSF51182">
    <property type="entry name" value="RmlC-like cupins"/>
    <property type="match status" value="1"/>
</dbReference>
<dbReference type="AlphaFoldDB" id="A0A0U5EY17"/>
<gene>
    <name evidence="3" type="ORF">ASN_2926</name>
</gene>
<keyword evidence="4" id="KW-1185">Reference proteome</keyword>
<accession>A0A0U5EY17</accession>
<feature type="chain" id="PRO_5006856433" description="Cupin type-2 domain-containing protein" evidence="1">
    <location>
        <begin position="24"/>
        <end position="145"/>
    </location>
</feature>
<evidence type="ECO:0000256" key="1">
    <source>
        <dbReference type="SAM" id="SignalP"/>
    </source>
</evidence>
<proteinExistence type="predicted"/>
<dbReference type="InterPro" id="IPR052538">
    <property type="entry name" value="Flavonoid_dioxygenase-like"/>
</dbReference>
<dbReference type="Proteomes" id="UP000056109">
    <property type="component" value="Chromosome I"/>
</dbReference>
<keyword evidence="1" id="KW-0732">Signal</keyword>
<dbReference type="PANTHER" id="PTHR43346:SF1">
    <property type="entry name" value="QUERCETIN 2,3-DIOXYGENASE-RELATED"/>
    <property type="match status" value="1"/>
</dbReference>
<evidence type="ECO:0000259" key="2">
    <source>
        <dbReference type="Pfam" id="PF07883"/>
    </source>
</evidence>
<sequence length="145" mass="15390">MKILVSVVLIPVLTAFSGISAHAQTLTPAQVPAVTPSAGSSLKELIGRNAPLSSNRLSVALFTLKPGIAYPESYNKTAEEFFLIHEGHGTVWLEGVPHTVKAGDIVRLLAGSRHRIAAAPDSMLSFYALTAPPFQPSDYVQTGKP</sequence>
<feature type="signal peptide" evidence="1">
    <location>
        <begin position="1"/>
        <end position="23"/>
    </location>
</feature>
<dbReference type="Pfam" id="PF07883">
    <property type="entry name" value="Cupin_2"/>
    <property type="match status" value="1"/>
</dbReference>
<dbReference type="KEGG" id="asz:ASN_2926"/>
<name>A0A0U5EY17_9PROT</name>
<dbReference type="InterPro" id="IPR014710">
    <property type="entry name" value="RmlC-like_jellyroll"/>
</dbReference>
<dbReference type="PANTHER" id="PTHR43346">
    <property type="entry name" value="LIGAND BINDING DOMAIN PROTEIN, PUTATIVE (AFU_ORTHOLOGUE AFUA_6G14370)-RELATED"/>
    <property type="match status" value="1"/>
</dbReference>
<dbReference type="InterPro" id="IPR013096">
    <property type="entry name" value="Cupin_2"/>
</dbReference>
<dbReference type="PATRIC" id="fig|446692.3.peg.3076"/>
<dbReference type="Gene3D" id="2.60.120.10">
    <property type="entry name" value="Jelly Rolls"/>
    <property type="match status" value="1"/>
</dbReference>
<dbReference type="GeneID" id="34783887"/>
<dbReference type="RefSeq" id="WP_058988470.1">
    <property type="nucleotide sequence ID" value="NZ_LN606600.1"/>
</dbReference>
<reference evidence="4" key="1">
    <citation type="submission" date="2014-09" db="EMBL/GenBank/DDBJ databases">
        <authorList>
            <person name="Illeghems K.G."/>
        </authorList>
    </citation>
    <scope>NUCLEOTIDE SEQUENCE [LARGE SCALE GENOMIC DNA]</scope>
    <source>
        <strain evidence="4">108B</strain>
    </source>
</reference>